<dbReference type="AlphaFoldDB" id="A0A2K5AR67"/>
<dbReference type="Proteomes" id="UP000236248">
    <property type="component" value="Chromosome NCAV"/>
</dbReference>
<evidence type="ECO:0000313" key="2">
    <source>
        <dbReference type="Proteomes" id="UP000236248"/>
    </source>
</evidence>
<dbReference type="RefSeq" id="WP_103287127.1">
    <property type="nucleotide sequence ID" value="NZ_LT981265.1"/>
</dbReference>
<accession>A0A2K5AR67</accession>
<evidence type="ECO:0000313" key="1">
    <source>
        <dbReference type="EMBL" id="SPC34151.1"/>
    </source>
</evidence>
<gene>
    <name evidence="1" type="ORF">NCAV_0974</name>
</gene>
<keyword evidence="2" id="KW-1185">Reference proteome</keyword>
<dbReference type="EMBL" id="LT981265">
    <property type="protein sequence ID" value="SPC34151.1"/>
    <property type="molecule type" value="Genomic_DNA"/>
</dbReference>
<organism evidence="1 2">
    <name type="scientific">Candidatus Nitrosocaldus cavascurensis</name>
    <dbReference type="NCBI Taxonomy" id="2058097"/>
    <lineage>
        <taxon>Archaea</taxon>
        <taxon>Nitrososphaerota</taxon>
        <taxon>Nitrososphaeria</taxon>
        <taxon>Candidatus Nitrosocaldales</taxon>
        <taxon>Candidatus Nitrosocaldaceae</taxon>
        <taxon>Candidatus Nitrosocaldus</taxon>
    </lineage>
</organism>
<sequence length="198" mass="23333">MYARLVHRSLSQAEVEVLFNLLSERFEVVEEIIRDDEEEEVVFGWDEGYESISNSSSISKGGRIDSMLMSILSIDLPIQYDANFVKDIGFERWEALKEVIKNIRWRRGKGVFAFRLRFLGSQTIVFSIVYRGSGKVFNKAIEGIEYVVDTIQFRSIPDAKEIWFVFSREEMRWRPRSAYIDGKEYRYVEGRWNNNNIT</sequence>
<reference evidence="2" key="1">
    <citation type="submission" date="2018-01" db="EMBL/GenBank/DDBJ databases">
        <authorList>
            <person name="Kerou L M."/>
        </authorList>
    </citation>
    <scope>NUCLEOTIDE SEQUENCE [LARGE SCALE GENOMIC DNA]</scope>
    <source>
        <strain evidence="2">SCU2</strain>
    </source>
</reference>
<name>A0A2K5AR67_9ARCH</name>
<proteinExistence type="predicted"/>
<dbReference type="KEGG" id="ncv:NCAV_0974"/>
<dbReference type="GeneID" id="41595017"/>
<protein>
    <submittedName>
        <fullName evidence="1">Uncharacterized protein</fullName>
    </submittedName>
</protein>